<dbReference type="InterPro" id="IPR027417">
    <property type="entry name" value="P-loop_NTPase"/>
</dbReference>
<dbReference type="GO" id="GO:0005524">
    <property type="term" value="F:ATP binding"/>
    <property type="evidence" value="ECO:0007669"/>
    <property type="project" value="UniProtKB-KW"/>
</dbReference>
<proteinExistence type="inferred from homology"/>
<dbReference type="InterPro" id="IPR059117">
    <property type="entry name" value="APS_kinase_dom"/>
</dbReference>
<comment type="catalytic activity">
    <reaction evidence="6">
        <text>adenosine 5'-phosphosulfate + ATP = 3'-phosphoadenylyl sulfate + ADP + H(+)</text>
        <dbReference type="Rhea" id="RHEA:24152"/>
        <dbReference type="ChEBI" id="CHEBI:15378"/>
        <dbReference type="ChEBI" id="CHEBI:30616"/>
        <dbReference type="ChEBI" id="CHEBI:58243"/>
        <dbReference type="ChEBI" id="CHEBI:58339"/>
        <dbReference type="ChEBI" id="CHEBI:456216"/>
        <dbReference type="EC" id="2.7.1.25"/>
    </reaction>
</comment>
<dbReference type="GO" id="GO:0004020">
    <property type="term" value="F:adenylylsulfate kinase activity"/>
    <property type="evidence" value="ECO:0000318"/>
    <property type="project" value="GO_Central"/>
</dbReference>
<dbReference type="PANTHER" id="PTHR11055:SF1">
    <property type="entry name" value="PAPS SYNTHETASE, ISOFORM D"/>
    <property type="match status" value="1"/>
</dbReference>
<keyword evidence="10" id="KW-1185">Reference proteome</keyword>
<dbReference type="PANTHER" id="PTHR11055">
    <property type="entry name" value="BIFUNCTIONAL 3'-PHOSPHOADENOSINE 5'-PHOSPHOSULFATE SYNTHASE"/>
    <property type="match status" value="1"/>
</dbReference>
<dbReference type="UniPathway" id="UPA00140">
    <property type="reaction ID" value="UER00205"/>
</dbReference>
<comment type="similarity">
    <text evidence="6">Belongs to the APS kinase family.</text>
</comment>
<keyword evidence="3 6" id="KW-0547">Nucleotide-binding</keyword>
<accession>A0A1Y1IKP7</accession>
<dbReference type="GO" id="GO:0070814">
    <property type="term" value="P:hydrogen sulfide biosynthetic process"/>
    <property type="evidence" value="ECO:0007669"/>
    <property type="project" value="UniProtKB-UniPathway"/>
</dbReference>
<dbReference type="Proteomes" id="UP000054558">
    <property type="component" value="Unassembled WGS sequence"/>
</dbReference>
<dbReference type="SUPFAM" id="SSF52540">
    <property type="entry name" value="P-loop containing nucleoside triphosphate hydrolases"/>
    <property type="match status" value="1"/>
</dbReference>
<evidence type="ECO:0000256" key="5">
    <source>
        <dbReference type="ARBA" id="ARBA00022840"/>
    </source>
</evidence>
<feature type="region of interest" description="Disordered" evidence="7">
    <location>
        <begin position="22"/>
        <end position="69"/>
    </location>
</feature>
<evidence type="ECO:0000313" key="9">
    <source>
        <dbReference type="EMBL" id="GAQ91445.1"/>
    </source>
</evidence>
<evidence type="ECO:0000259" key="8">
    <source>
        <dbReference type="Pfam" id="PF01583"/>
    </source>
</evidence>
<evidence type="ECO:0000256" key="4">
    <source>
        <dbReference type="ARBA" id="ARBA00022777"/>
    </source>
</evidence>
<dbReference type="STRING" id="105231.A0A1Y1IKP7"/>
<keyword evidence="5 6" id="KW-0067">ATP-binding</keyword>
<evidence type="ECO:0000256" key="6">
    <source>
        <dbReference type="RuleBase" id="RU004347"/>
    </source>
</evidence>
<evidence type="ECO:0000313" key="10">
    <source>
        <dbReference type="Proteomes" id="UP000054558"/>
    </source>
</evidence>
<dbReference type="Pfam" id="PF01583">
    <property type="entry name" value="APS_kinase"/>
    <property type="match status" value="1"/>
</dbReference>
<keyword evidence="2 6" id="KW-0808">Transferase</keyword>
<feature type="domain" description="APS kinase" evidence="8">
    <location>
        <begin position="140"/>
        <end position="289"/>
    </location>
</feature>
<dbReference type="EMBL" id="DF237736">
    <property type="protein sequence ID" value="GAQ91445.1"/>
    <property type="molecule type" value="Genomic_DNA"/>
</dbReference>
<dbReference type="Gene3D" id="3.40.50.300">
    <property type="entry name" value="P-loop containing nucleotide triphosphate hydrolases"/>
    <property type="match status" value="1"/>
</dbReference>
<dbReference type="InterPro" id="IPR002891">
    <property type="entry name" value="APS"/>
</dbReference>
<dbReference type="CDD" id="cd02027">
    <property type="entry name" value="APSK"/>
    <property type="match status" value="1"/>
</dbReference>
<dbReference type="HAMAP" id="MF_00065">
    <property type="entry name" value="Adenylyl_sulf_kinase"/>
    <property type="match status" value="1"/>
</dbReference>
<reference evidence="9 10" key="1">
    <citation type="journal article" date="2014" name="Nat. Commun.">
        <title>Klebsormidium flaccidum genome reveals primary factors for plant terrestrial adaptation.</title>
        <authorList>
            <person name="Hori K."/>
            <person name="Maruyama F."/>
            <person name="Fujisawa T."/>
            <person name="Togashi T."/>
            <person name="Yamamoto N."/>
            <person name="Seo M."/>
            <person name="Sato S."/>
            <person name="Yamada T."/>
            <person name="Mori H."/>
            <person name="Tajima N."/>
            <person name="Moriyama T."/>
            <person name="Ikeuchi M."/>
            <person name="Watanabe M."/>
            <person name="Wada H."/>
            <person name="Kobayashi K."/>
            <person name="Saito M."/>
            <person name="Masuda T."/>
            <person name="Sasaki-Sekimoto Y."/>
            <person name="Mashiguchi K."/>
            <person name="Awai K."/>
            <person name="Shimojima M."/>
            <person name="Masuda S."/>
            <person name="Iwai M."/>
            <person name="Nobusawa T."/>
            <person name="Narise T."/>
            <person name="Kondo S."/>
            <person name="Saito H."/>
            <person name="Sato R."/>
            <person name="Murakawa M."/>
            <person name="Ihara Y."/>
            <person name="Oshima-Yamada Y."/>
            <person name="Ohtaka K."/>
            <person name="Satoh M."/>
            <person name="Sonobe K."/>
            <person name="Ishii M."/>
            <person name="Ohtani R."/>
            <person name="Kanamori-Sato M."/>
            <person name="Honoki R."/>
            <person name="Miyazaki D."/>
            <person name="Mochizuki H."/>
            <person name="Umetsu J."/>
            <person name="Higashi K."/>
            <person name="Shibata D."/>
            <person name="Kamiya Y."/>
            <person name="Sato N."/>
            <person name="Nakamura Y."/>
            <person name="Tabata S."/>
            <person name="Ida S."/>
            <person name="Kurokawa K."/>
            <person name="Ohta H."/>
        </authorList>
    </citation>
    <scope>NUCLEOTIDE SEQUENCE [LARGE SCALE GENOMIC DNA]</scope>
    <source>
        <strain evidence="9 10">NIES-2285</strain>
    </source>
</reference>
<name>A0A1Y1IKP7_KLENI</name>
<organism evidence="9 10">
    <name type="scientific">Klebsormidium nitens</name>
    <name type="common">Green alga</name>
    <name type="synonym">Ulothrix nitens</name>
    <dbReference type="NCBI Taxonomy" id="105231"/>
    <lineage>
        <taxon>Eukaryota</taxon>
        <taxon>Viridiplantae</taxon>
        <taxon>Streptophyta</taxon>
        <taxon>Klebsormidiophyceae</taxon>
        <taxon>Klebsormidiales</taxon>
        <taxon>Klebsormidiaceae</taxon>
        <taxon>Klebsormidium</taxon>
    </lineage>
</organism>
<dbReference type="NCBIfam" id="TIGR00455">
    <property type="entry name" value="apsK"/>
    <property type="match status" value="1"/>
</dbReference>
<dbReference type="NCBIfam" id="NF003013">
    <property type="entry name" value="PRK03846.1"/>
    <property type="match status" value="1"/>
</dbReference>
<evidence type="ECO:0000256" key="2">
    <source>
        <dbReference type="ARBA" id="ARBA00022679"/>
    </source>
</evidence>
<comment type="pathway">
    <text evidence="6">Sulfur metabolism; hydrogen sulfide biosynthesis; sulfite from sulfate: step 2/3.</text>
</comment>
<protein>
    <recommendedName>
        <fullName evidence="1 6">Adenylyl-sulfate kinase</fullName>
        <ecNumber evidence="1 6">2.7.1.25</ecNumber>
    </recommendedName>
</protein>
<sequence length="318" mass="34885">MQAATRLCQKAALCPFEARERCPRRRSTGVQTPSIRCQLPGNVANPSKDPSGGLQQTEQQKIPRGSALRASPLAEALPVPKELEEAAVKKPNGVAKGSVDGSKPGKTILEPCYTINQSTNILWHETMTSRPDREELLGQKGCVLWMTGLSGSGKSTLAYTLDHALNKMGRLSYVLDGDNIRHGLCNNLSFCSEDRTENNRRVAEVAKLFADCGVITIVSFISPYIKDREKCRSLLGPGEFIEVYLKTSIEVCEGRDPKGLYKKARAGIIKGFTGIDDPYEEPLNPEVLLNASAMTPEEMASHLLAYLENKGMLQPYCK</sequence>
<dbReference type="OMA" id="TNIRWHD"/>
<evidence type="ECO:0000256" key="7">
    <source>
        <dbReference type="SAM" id="MobiDB-lite"/>
    </source>
</evidence>
<comment type="function">
    <text evidence="6">Catalyzes the synthesis of activated sulfate.</text>
</comment>
<evidence type="ECO:0000256" key="3">
    <source>
        <dbReference type="ARBA" id="ARBA00022741"/>
    </source>
</evidence>
<dbReference type="OrthoDB" id="506431at2759"/>
<dbReference type="GO" id="GO:0000103">
    <property type="term" value="P:sulfate assimilation"/>
    <property type="evidence" value="ECO:0000318"/>
    <property type="project" value="GO_Central"/>
</dbReference>
<dbReference type="EC" id="2.7.1.25" evidence="1 6"/>
<evidence type="ECO:0000256" key="1">
    <source>
        <dbReference type="ARBA" id="ARBA00012121"/>
    </source>
</evidence>
<dbReference type="AlphaFoldDB" id="A0A1Y1IKP7"/>
<keyword evidence="4 6" id="KW-0418">Kinase</keyword>
<gene>
    <name evidence="9" type="ORF">KFL_007870010</name>
</gene>